<dbReference type="RefSeq" id="WP_146297054.1">
    <property type="nucleotide sequence ID" value="NZ_CP042326.1"/>
</dbReference>
<feature type="domain" description="CheW-like" evidence="1">
    <location>
        <begin position="141"/>
        <end position="286"/>
    </location>
</feature>
<name>A0A5B8NT57_9CHRO</name>
<evidence type="ECO:0000313" key="2">
    <source>
        <dbReference type="EMBL" id="QDZ41220.1"/>
    </source>
</evidence>
<dbReference type="Gene3D" id="2.30.30.40">
    <property type="entry name" value="SH3 Domains"/>
    <property type="match status" value="1"/>
</dbReference>
<proteinExistence type="predicted"/>
<dbReference type="GO" id="GO:0006935">
    <property type="term" value="P:chemotaxis"/>
    <property type="evidence" value="ECO:0007669"/>
    <property type="project" value="InterPro"/>
</dbReference>
<keyword evidence="3" id="KW-1185">Reference proteome</keyword>
<reference evidence="2 3" key="1">
    <citation type="submission" date="2019-08" db="EMBL/GenBank/DDBJ databases">
        <title>Carotenoids and Carotenoid Binding Proteins in the Halophilic Cyanobacterium Euhalothece sp. ZM00.</title>
        <authorList>
            <person name="Cho S.M."/>
            <person name="Song J.Y."/>
            <person name="Park Y.-I."/>
        </authorList>
    </citation>
    <scope>NUCLEOTIDE SEQUENCE [LARGE SCALE GENOMIC DNA]</scope>
    <source>
        <strain evidence="2 3">Z-M001</strain>
    </source>
</reference>
<organism evidence="2 3">
    <name type="scientific">Euhalothece natronophila Z-M001</name>
    <dbReference type="NCBI Taxonomy" id="522448"/>
    <lineage>
        <taxon>Bacteria</taxon>
        <taxon>Bacillati</taxon>
        <taxon>Cyanobacteriota</taxon>
        <taxon>Cyanophyceae</taxon>
        <taxon>Oscillatoriophycideae</taxon>
        <taxon>Chroococcales</taxon>
        <taxon>Halothecacae</taxon>
        <taxon>Halothece cluster</taxon>
        <taxon>Euhalothece</taxon>
    </lineage>
</organism>
<dbReference type="SMART" id="SM00260">
    <property type="entry name" value="CheW"/>
    <property type="match status" value="1"/>
</dbReference>
<dbReference type="EMBL" id="CP042326">
    <property type="protein sequence ID" value="QDZ41220.1"/>
    <property type="molecule type" value="Genomic_DNA"/>
</dbReference>
<dbReference type="KEGG" id="enn:FRE64_15475"/>
<accession>A0A5B8NT57</accession>
<protein>
    <submittedName>
        <fullName evidence="2">Purine-binding chemotaxis protein CheW</fullName>
    </submittedName>
</protein>
<dbReference type="OrthoDB" id="425983at2"/>
<dbReference type="InterPro" id="IPR036061">
    <property type="entry name" value="CheW-like_dom_sf"/>
</dbReference>
<evidence type="ECO:0000259" key="1">
    <source>
        <dbReference type="PROSITE" id="PS50851"/>
    </source>
</evidence>
<dbReference type="InterPro" id="IPR002545">
    <property type="entry name" value="CheW-lke_dom"/>
</dbReference>
<dbReference type="Gene3D" id="2.40.50.180">
    <property type="entry name" value="CheA-289, Domain 4"/>
    <property type="match status" value="1"/>
</dbReference>
<dbReference type="PANTHER" id="PTHR22617">
    <property type="entry name" value="CHEMOTAXIS SENSOR HISTIDINE KINASE-RELATED"/>
    <property type="match status" value="1"/>
</dbReference>
<dbReference type="GO" id="GO:0007165">
    <property type="term" value="P:signal transduction"/>
    <property type="evidence" value="ECO:0007669"/>
    <property type="project" value="InterPro"/>
</dbReference>
<evidence type="ECO:0000313" key="3">
    <source>
        <dbReference type="Proteomes" id="UP000318453"/>
    </source>
</evidence>
<dbReference type="InterPro" id="IPR039315">
    <property type="entry name" value="CheW"/>
</dbReference>
<dbReference type="PROSITE" id="PS50851">
    <property type="entry name" value="CHEW"/>
    <property type="match status" value="1"/>
</dbReference>
<gene>
    <name evidence="2" type="ORF">FRE64_15475</name>
</gene>
<dbReference type="SUPFAM" id="SSF50341">
    <property type="entry name" value="CheW-like"/>
    <property type="match status" value="1"/>
</dbReference>
<dbReference type="Pfam" id="PF01584">
    <property type="entry name" value="CheW"/>
    <property type="match status" value="1"/>
</dbReference>
<dbReference type="Proteomes" id="UP000318453">
    <property type="component" value="Chromosome"/>
</dbReference>
<dbReference type="GO" id="GO:0005829">
    <property type="term" value="C:cytosol"/>
    <property type="evidence" value="ECO:0007669"/>
    <property type="project" value="TreeGrafter"/>
</dbReference>
<sequence>MPQSKSISQRDAIALAKQGEPDLIATFLNYKLQPQGVEARVTKKQQHLLVLLEGQENSPDQQSMLNLFKQIASKLDPTQVEKIRVSGRQKGEDIPSWLQVIQVRDNIKPEGQLKGWLDSVKITPSLFSDSDQETDPKGKQGQRFLRFHLGLEDTALLPVNTVKEVLSVSGEKILAVPDTPASVLGIHNWRGEMLWLVDLNYMLGFSPLWEIENIATNINIIVLQVENQEIGIAVRQVETIEEHNWQKLQPPEGLFPDHILSYVQGYLTQASSIILDAQSLVKAFSS</sequence>
<dbReference type="AlphaFoldDB" id="A0A5B8NT57"/>
<dbReference type="PANTHER" id="PTHR22617:SF23">
    <property type="entry name" value="CHEMOTAXIS PROTEIN CHEW"/>
    <property type="match status" value="1"/>
</dbReference>